<evidence type="ECO:0000256" key="7">
    <source>
        <dbReference type="ARBA" id="ARBA00033311"/>
    </source>
</evidence>
<keyword evidence="10" id="KW-0413">Isomerase</keyword>
<name>A0A7W8X802_9HYPH</name>
<evidence type="ECO:0000256" key="2">
    <source>
        <dbReference type="ARBA" id="ARBA00001997"/>
    </source>
</evidence>
<evidence type="ECO:0000313" key="10">
    <source>
        <dbReference type="EMBL" id="MBB5535161.1"/>
    </source>
</evidence>
<evidence type="ECO:0000256" key="8">
    <source>
        <dbReference type="PIRSR" id="PIRSR600888-3"/>
    </source>
</evidence>
<dbReference type="Pfam" id="PF14667">
    <property type="entry name" value="Polysacc_synt_C"/>
    <property type="match status" value="1"/>
</dbReference>
<keyword evidence="11" id="KW-1185">Reference proteome</keyword>
<dbReference type="Gene3D" id="2.60.120.10">
    <property type="entry name" value="Jelly Rolls"/>
    <property type="match status" value="1"/>
</dbReference>
<dbReference type="PANTHER" id="PTHR21047:SF2">
    <property type="entry name" value="THYMIDINE DIPHOSPHO-4-KETO-RHAMNOSE 3,5-EPIMERASE"/>
    <property type="match status" value="1"/>
</dbReference>
<evidence type="ECO:0000259" key="9">
    <source>
        <dbReference type="Pfam" id="PF14667"/>
    </source>
</evidence>
<dbReference type="GO" id="GO:0005829">
    <property type="term" value="C:cytosol"/>
    <property type="evidence" value="ECO:0007669"/>
    <property type="project" value="TreeGrafter"/>
</dbReference>
<dbReference type="GO" id="GO:0000271">
    <property type="term" value="P:polysaccharide biosynthetic process"/>
    <property type="evidence" value="ECO:0007669"/>
    <property type="project" value="TreeGrafter"/>
</dbReference>
<evidence type="ECO:0000256" key="3">
    <source>
        <dbReference type="ARBA" id="ARBA00012098"/>
    </source>
</evidence>
<evidence type="ECO:0000256" key="1">
    <source>
        <dbReference type="ARBA" id="ARBA00001298"/>
    </source>
</evidence>
<accession>A0A7W8X802</accession>
<dbReference type="InterPro" id="IPR014710">
    <property type="entry name" value="RmlC-like_jellyroll"/>
</dbReference>
<proteinExistence type="predicted"/>
<dbReference type="RefSeq" id="WP_026203576.1">
    <property type="nucleotide sequence ID" value="NZ_JACHBK010000004.1"/>
</dbReference>
<comment type="function">
    <text evidence="2">Catalyzes the epimerization of the C3' and C5'positions of dTDP-6-deoxy-D-xylo-4-hexulose, forming dTDP-6-deoxy-L-lyxo-4-hexulose.</text>
</comment>
<dbReference type="EMBL" id="JACHBK010000004">
    <property type="protein sequence ID" value="MBB5535161.1"/>
    <property type="molecule type" value="Genomic_DNA"/>
</dbReference>
<protein>
    <recommendedName>
        <fullName evidence="4">dTDP-4-dehydrorhamnose 3,5-epimerase</fullName>
        <ecNumber evidence="3">5.1.3.13</ecNumber>
    </recommendedName>
    <alternativeName>
        <fullName evidence="6">Thymidine diphospho-4-keto-rhamnose 3,5-epimerase</fullName>
    </alternativeName>
    <alternativeName>
        <fullName evidence="5">dTDP-4-keto-6-deoxyglucose 3,5-epimerase</fullName>
    </alternativeName>
    <alternativeName>
        <fullName evidence="7">dTDP-6-deoxy-D-xylo-4-hexulose 3,5-epimerase</fullName>
    </alternativeName>
</protein>
<gene>
    <name evidence="10" type="ORF">GGD55_001855</name>
</gene>
<dbReference type="Proteomes" id="UP000585507">
    <property type="component" value="Unassembled WGS sequence"/>
</dbReference>
<dbReference type="AlphaFoldDB" id="A0A7W8X802"/>
<dbReference type="InterPro" id="IPR011051">
    <property type="entry name" value="RmlC_Cupin_sf"/>
</dbReference>
<evidence type="ECO:0000313" key="11">
    <source>
        <dbReference type="Proteomes" id="UP000585507"/>
    </source>
</evidence>
<dbReference type="EC" id="5.1.3.13" evidence="3"/>
<organism evidence="10 11">
    <name type="scientific">Rhizobium giardinii</name>
    <dbReference type="NCBI Taxonomy" id="56731"/>
    <lineage>
        <taxon>Bacteria</taxon>
        <taxon>Pseudomonadati</taxon>
        <taxon>Pseudomonadota</taxon>
        <taxon>Alphaproteobacteria</taxon>
        <taxon>Hyphomicrobiales</taxon>
        <taxon>Rhizobiaceae</taxon>
        <taxon>Rhizobium/Agrobacterium group</taxon>
        <taxon>Rhizobium</taxon>
    </lineage>
</organism>
<dbReference type="InterPro" id="IPR000888">
    <property type="entry name" value="RmlC-like"/>
</dbReference>
<evidence type="ECO:0000256" key="6">
    <source>
        <dbReference type="ARBA" id="ARBA00031424"/>
    </source>
</evidence>
<dbReference type="InterPro" id="IPR029303">
    <property type="entry name" value="CapF_C"/>
</dbReference>
<comment type="catalytic activity">
    <reaction evidence="1">
        <text>dTDP-4-dehydro-6-deoxy-alpha-D-glucose = dTDP-4-dehydro-beta-L-rhamnose</text>
        <dbReference type="Rhea" id="RHEA:16969"/>
        <dbReference type="ChEBI" id="CHEBI:57649"/>
        <dbReference type="ChEBI" id="CHEBI:62830"/>
        <dbReference type="EC" id="5.1.3.13"/>
    </reaction>
</comment>
<feature type="site" description="Participates in a stacking interaction with the thymidine ring of dTDP-4-oxo-6-deoxyglucose" evidence="8">
    <location>
        <position position="163"/>
    </location>
</feature>
<feature type="domain" description="Capsular polysaccharide assembling protein CapF C-terminal" evidence="9">
    <location>
        <begin position="50"/>
        <end position="171"/>
    </location>
</feature>
<reference evidence="10 11" key="1">
    <citation type="submission" date="2020-08" db="EMBL/GenBank/DDBJ databases">
        <title>Genomic Encyclopedia of Type Strains, Phase IV (KMG-V): Genome sequencing to study the core and pangenomes of soil and plant-associated prokaryotes.</title>
        <authorList>
            <person name="Whitman W."/>
        </authorList>
    </citation>
    <scope>NUCLEOTIDE SEQUENCE [LARGE SCALE GENOMIC DNA]</scope>
    <source>
        <strain evidence="10 11">SEMIA 4084</strain>
    </source>
</reference>
<comment type="caution">
    <text evidence="10">The sequence shown here is derived from an EMBL/GenBank/DDBJ whole genome shotgun (WGS) entry which is preliminary data.</text>
</comment>
<evidence type="ECO:0000256" key="5">
    <source>
        <dbReference type="ARBA" id="ARBA00029758"/>
    </source>
</evidence>
<dbReference type="GO" id="GO:0008830">
    <property type="term" value="F:dTDP-4-dehydrorhamnose 3,5-epimerase activity"/>
    <property type="evidence" value="ECO:0007669"/>
    <property type="project" value="UniProtKB-EC"/>
</dbReference>
<evidence type="ECO:0000256" key="4">
    <source>
        <dbReference type="ARBA" id="ARBA00019595"/>
    </source>
</evidence>
<dbReference type="PANTHER" id="PTHR21047">
    <property type="entry name" value="DTDP-6-DEOXY-D-GLUCOSE-3,5 EPIMERASE"/>
    <property type="match status" value="1"/>
</dbReference>
<dbReference type="SUPFAM" id="SSF51182">
    <property type="entry name" value="RmlC-like cupins"/>
    <property type="match status" value="1"/>
</dbReference>
<sequence length="190" mass="21742">MRDGLELNNRAELLESTLAAAAQDQRTVDDQRRSTSPLLDGMSFHDSIRHDDDRGSVTEIFDPRWGWHGDPLVFSYAFTIRPGMVKGWGLHKLHEDRYFVLSGEMELVLFDPRPESSTHGKICKIYLSGSRPRLVNVPKFVWHADRNIGTSDVVVLNFPTIQYDHSNPDKYRLPLDTDLIPYSFGNAKGW</sequence>